<evidence type="ECO:0000313" key="1">
    <source>
        <dbReference type="EMBL" id="AFA44649.1"/>
    </source>
</evidence>
<dbReference type="RefSeq" id="YP_007007531.1">
    <property type="nucleotide sequence ID" value="NC_019526.1"/>
</dbReference>
<dbReference type="KEGG" id="vg:14012964"/>
<proteinExistence type="predicted"/>
<organism evidence="1 2">
    <name type="scientific">Klebsiella phage vB_KleM_RaK2</name>
    <dbReference type="NCBI Taxonomy" id="1147094"/>
    <lineage>
        <taxon>Viruses</taxon>
        <taxon>Duplodnaviria</taxon>
        <taxon>Heunggongvirae</taxon>
        <taxon>Uroviricota</taxon>
        <taxon>Caudoviricetes</taxon>
        <taxon>Alcyoneusvirus</taxon>
        <taxon>Alcyoneusvirus RaK2</taxon>
    </lineage>
</organism>
<dbReference type="EMBL" id="JQ513383">
    <property type="protein sequence ID" value="AFA44649.1"/>
    <property type="molecule type" value="Genomic_DNA"/>
</dbReference>
<accession>H6X4I3</accession>
<dbReference type="Proteomes" id="UP000007524">
    <property type="component" value="Segment"/>
</dbReference>
<dbReference type="GeneID" id="14012964"/>
<sequence length="91" mass="10595">MTEQEYKCTTHVIGVLGDIESKYRSTMLTILSMLQTDFNKKYAQRKVQITVGSGVKTKTIKGYCIGFRYVYFTITKGYKREYFNEFTTLCS</sequence>
<reference evidence="1 2" key="1">
    <citation type="journal article" date="2012" name="J. Virol.">
        <title>Genome of Klebsiella sp.-Infecting Bacteriophage vB_KleM_RaK2.</title>
        <authorList>
            <person name="Simoliunas E."/>
            <person name="Kaliniene L."/>
            <person name="Truncaite L."/>
            <person name="Klausa V."/>
            <person name="Zajanckauskaite A."/>
            <person name="Meskys R."/>
        </authorList>
    </citation>
    <scope>NUCLEOTIDE SEQUENCE [LARGE SCALE GENOMIC DNA]</scope>
</reference>
<protein>
    <submittedName>
        <fullName evidence="1">Uncharacterized protein</fullName>
    </submittedName>
</protein>
<gene>
    <name evidence="1" type="ORF">RaK2_00376</name>
</gene>
<name>H6X4I3_9CAUD</name>
<keyword evidence="2" id="KW-1185">Reference proteome</keyword>
<evidence type="ECO:0000313" key="2">
    <source>
        <dbReference type="Proteomes" id="UP000007524"/>
    </source>
</evidence>